<reference evidence="2 3" key="1">
    <citation type="submission" date="2024-03" db="EMBL/GenBank/DDBJ databases">
        <title>Two novel species of the genus Flavobacterium exhibiting potentially degradation of complex polysaccharides.</title>
        <authorList>
            <person name="Lian X."/>
        </authorList>
    </citation>
    <scope>NUCLEOTIDE SEQUENCE [LARGE SCALE GENOMIC DNA]</scope>
    <source>
        <strain evidence="3">j3</strain>
    </source>
</reference>
<name>A0ABU9N1M0_9FLAO</name>
<evidence type="ECO:0000313" key="2">
    <source>
        <dbReference type="EMBL" id="MEM0541617.1"/>
    </source>
</evidence>
<feature type="region of interest" description="Disordered" evidence="1">
    <location>
        <begin position="1"/>
        <end position="29"/>
    </location>
</feature>
<keyword evidence="3" id="KW-1185">Reference proteome</keyword>
<feature type="compositionally biased region" description="Gly residues" evidence="1">
    <location>
        <begin position="13"/>
        <end position="27"/>
    </location>
</feature>
<accession>A0ABU9N1M0</accession>
<sequence>MPAKTNRLPSKGKPGGGGGVEGGGGSGAAITVVKGTSNATRIIKILFGTNFIERKSKKKIQSPK</sequence>
<comment type="caution">
    <text evidence="2">The sequence shown here is derived from an EMBL/GenBank/DDBJ whole genome shotgun (WGS) entry which is preliminary data.</text>
</comment>
<evidence type="ECO:0000313" key="3">
    <source>
        <dbReference type="Proteomes" id="UP001460072"/>
    </source>
</evidence>
<dbReference type="Proteomes" id="UP001460072">
    <property type="component" value="Unassembled WGS sequence"/>
</dbReference>
<dbReference type="RefSeq" id="WP_342694845.1">
    <property type="nucleotide sequence ID" value="NZ_JBCGDO010000002.1"/>
</dbReference>
<proteinExistence type="predicted"/>
<gene>
    <name evidence="2" type="ORF">WFZ85_03230</name>
</gene>
<dbReference type="EMBL" id="JBCGDO010000002">
    <property type="protein sequence ID" value="MEM0541617.1"/>
    <property type="molecule type" value="Genomic_DNA"/>
</dbReference>
<organism evidence="2 3">
    <name type="scientific">Flavobacterium aureirubrum</name>
    <dbReference type="NCBI Taxonomy" id="3133147"/>
    <lineage>
        <taxon>Bacteria</taxon>
        <taxon>Pseudomonadati</taxon>
        <taxon>Bacteroidota</taxon>
        <taxon>Flavobacteriia</taxon>
        <taxon>Flavobacteriales</taxon>
        <taxon>Flavobacteriaceae</taxon>
        <taxon>Flavobacterium</taxon>
    </lineage>
</organism>
<protein>
    <submittedName>
        <fullName evidence="2">Uncharacterized protein</fullName>
    </submittedName>
</protein>
<evidence type="ECO:0000256" key="1">
    <source>
        <dbReference type="SAM" id="MobiDB-lite"/>
    </source>
</evidence>